<evidence type="ECO:0000313" key="2">
    <source>
        <dbReference type="Proteomes" id="UP000005953"/>
    </source>
</evidence>
<reference evidence="1 2" key="1">
    <citation type="submission" date="2006-02" db="EMBL/GenBank/DDBJ databases">
        <authorList>
            <person name="Pinhassi J."/>
            <person name="Pedros-Alio C."/>
            <person name="Ferriera S."/>
            <person name="Johnson J."/>
            <person name="Kravitz S."/>
            <person name="Halpern A."/>
            <person name="Remington K."/>
            <person name="Beeson K."/>
            <person name="Tran B."/>
            <person name="Rogers Y.-H."/>
            <person name="Friedman R."/>
            <person name="Venter J.C."/>
        </authorList>
    </citation>
    <scope>NUCLEOTIDE SEQUENCE [LARGE SCALE GENOMIC DNA]</scope>
    <source>
        <strain evidence="1 2">MED297</strain>
    </source>
</reference>
<dbReference type="InterPro" id="IPR014955">
    <property type="entry name" value="DUF1826"/>
</dbReference>
<dbReference type="HOGENOM" id="CLU_093134_1_0_6"/>
<dbReference type="RefSeq" id="WP_008041808.1">
    <property type="nucleotide sequence ID" value="NZ_CH724149.1"/>
</dbReference>
<comment type="caution">
    <text evidence="1">The sequence shown here is derived from an EMBL/GenBank/DDBJ whole genome shotgun (WGS) entry which is preliminary data.</text>
</comment>
<dbReference type="Proteomes" id="UP000005953">
    <property type="component" value="Unassembled WGS sequence"/>
</dbReference>
<dbReference type="EMBL" id="AAOE01000003">
    <property type="protein sequence ID" value="EAR10598.1"/>
    <property type="molecule type" value="Genomic_DNA"/>
</dbReference>
<dbReference type="STRING" id="314283.MED297_11300"/>
<dbReference type="Pfam" id="PF08856">
    <property type="entry name" value="DUF1826"/>
    <property type="match status" value="1"/>
</dbReference>
<keyword evidence="2" id="KW-1185">Reference proteome</keyword>
<organism evidence="1 2">
    <name type="scientific">Reinekea blandensis MED297</name>
    <dbReference type="NCBI Taxonomy" id="314283"/>
    <lineage>
        <taxon>Bacteria</taxon>
        <taxon>Pseudomonadati</taxon>
        <taxon>Pseudomonadota</taxon>
        <taxon>Gammaproteobacteria</taxon>
        <taxon>Oceanospirillales</taxon>
        <taxon>Saccharospirillaceae</taxon>
        <taxon>Reinekea</taxon>
    </lineage>
</organism>
<sequence>MTAQPFTQSLSFSRGQSPMTLADIYQDEINIAIWERSLHPELVRAVSTILTSTSTLNLACTVSVSNCVDTLTKELGGDAPAHRLARDIGNLVDMYCCLFDLDVVALRLTKLDRAMCPKFHVDHVPARLVTTYQGVGSEWLENWAVDRRRLGRASAGIPDDQSGLYGQHHDIQKLVAGDVALLKGERWIGNEGRGIVHRSPAVADGEPRLLLTFDFTESDEAS</sequence>
<protein>
    <recommendedName>
        <fullName evidence="3">Succinylglutamate desuccinylase</fullName>
    </recommendedName>
</protein>
<evidence type="ECO:0000313" key="1">
    <source>
        <dbReference type="EMBL" id="EAR10598.1"/>
    </source>
</evidence>
<gene>
    <name evidence="1" type="ORF">MED297_11300</name>
</gene>
<proteinExistence type="predicted"/>
<dbReference type="OrthoDB" id="5342505at2"/>
<evidence type="ECO:0008006" key="3">
    <source>
        <dbReference type="Google" id="ProtNLM"/>
    </source>
</evidence>
<accession>A4BAY5</accession>
<dbReference type="AlphaFoldDB" id="A4BAY5"/>
<name>A4BAY5_9GAMM</name>